<accession>A0A6V7GVR3</accession>
<keyword evidence="1" id="KW-0853">WD repeat</keyword>
<feature type="repeat" description="WD" evidence="1">
    <location>
        <begin position="515"/>
        <end position="556"/>
    </location>
</feature>
<dbReference type="OrthoDB" id="10251741at2759"/>
<dbReference type="AlphaFoldDB" id="A0A6V7GVR3"/>
<dbReference type="InterPro" id="IPR011047">
    <property type="entry name" value="Quinoprotein_ADH-like_sf"/>
</dbReference>
<sequence length="1223" mass="142323">VVVNLQSRVFYGLKTDISSKAHKMVVNLQSRVFYGLKTDISSNAHYISDSEILYPVGNVIALHDVSEYRQRFIRLSEKQQINIISVAHNKKYVAICDIGEKPTISIYDTDTLKRRKLLGIPYDAPDVTRFTCIGFTFDNKHLVAVTGEPDQTMLFYNWEKGTVESSIKVGTPQNPLAIVEVLACNPSDAGVLALGGLYTFKFLTLSDTVWRPYGFSKADNILTCSMIWLNSDRLLLGTKDGKILYLENGDLKNIYKMTDTLFMNLKIREEYVLQASSSIATMDAKEDIPWENNVRCLVAFQRGFAYALSRTIIVFEKEGWHKYVKRNIFIIPTQISKQENEDLYQVNSINVNLSSDQLLITAGWPQLFYARLWGSDLNVHPEPKKLKIMDQAWHFGPITDLSVCAWKSIFMTCGELDHSVRLWDFESGRLILHKQYTEDICGIALHPTGLFCLIGFSDKLRFMSVLVNDLLPMEEFSIRCCKTVKFNHGGHFFAAVNGNIVQIYCTIDFTSSFILKGHTNRVKTILWSQTDTKLLTLGAEGTIYQWDMTTGRRSAEIILKGIVLHDIALSADEQITYCIADDNNIYEIKENTTRQHSFPDANMYAMVLGKEDQALFLACPGGIILSVKCPFQEPIQYLTFHIHSADITKIALSYNEQFLISTGMDGSLCIWKLIYPEGKGKIGKELTYTNEVLINKDDLQEKMQTIIDLNVRMRELETEHAYKTRQIEVVHNDKVRDIHEGYCEAIEELRDKISRLQEDHKNELNTINVEILKMKEKHEETMKQMETNYNAKLIVEYDRYLAFENTMNIVHQNYEKRLEEVEKHGIEELRKAITKYEALLHEKKLQLEENQDEMAHQARVHEEMMMQVEDDADKEILELKTNYETLLHKKKEANIRLKGEVGTLRNRYTTSLKDVEDLKRQLQRVKSEYGYFQKTIQELEKDKEDLKNEINERDITIQDREHQIYELKRTNQELEKFKFVLNYKITELKNQIEPRDQEIKQLKEKIRDMETELVHELREKLRASRRELEYEIHRNKRCQELLKRIRVDLLDASGLVQEPQALKAAVTKLYHKYSSSDEFLRSCKADLDAQCEFIKQRDHLERTIASLKRQVFQDKAGSGKDIDKTVEENIILITELNALREELKDARKHIQHMENLLDLEAKDIKPSEARERMEEACYRHEQLQTEYRSQMQECQNIIIALKDDMYKLISKLPCEEPETKITF</sequence>
<reference evidence="3" key="1">
    <citation type="submission" date="2020-07" db="EMBL/GenBank/DDBJ databases">
        <authorList>
            <person name="Nazaruddin N."/>
        </authorList>
    </citation>
    <scope>NUCLEOTIDE SEQUENCE</scope>
</reference>
<dbReference type="EMBL" id="CAJDYZ010002971">
    <property type="protein sequence ID" value="CAD1469803.1"/>
    <property type="molecule type" value="Genomic_DNA"/>
</dbReference>
<evidence type="ECO:0000313" key="4">
    <source>
        <dbReference type="Proteomes" id="UP000752696"/>
    </source>
</evidence>
<evidence type="ECO:0000256" key="2">
    <source>
        <dbReference type="SAM" id="Coils"/>
    </source>
</evidence>
<proteinExistence type="predicted"/>
<feature type="non-terminal residue" evidence="3">
    <location>
        <position position="1223"/>
    </location>
</feature>
<protein>
    <recommendedName>
        <fullName evidence="5">WD repeat-containing protein 65</fullName>
    </recommendedName>
</protein>
<evidence type="ECO:0000313" key="3">
    <source>
        <dbReference type="EMBL" id="CAD1469803.1"/>
    </source>
</evidence>
<feature type="coiled-coil region" evidence="2">
    <location>
        <begin position="985"/>
        <end position="1027"/>
    </location>
</feature>
<feature type="coiled-coil region" evidence="2">
    <location>
        <begin position="699"/>
        <end position="788"/>
    </location>
</feature>
<dbReference type="PANTHER" id="PTHR32215">
    <property type="entry name" value="CILIA- AND FLAGELLA-ASSOCIATED PROTEIN 57"/>
    <property type="match status" value="1"/>
</dbReference>
<dbReference type="SMART" id="SM00320">
    <property type="entry name" value="WD40"/>
    <property type="match status" value="4"/>
</dbReference>
<dbReference type="PROSITE" id="PS50082">
    <property type="entry name" value="WD_REPEATS_2"/>
    <property type="match status" value="2"/>
</dbReference>
<dbReference type="Pfam" id="PF00400">
    <property type="entry name" value="WD40"/>
    <property type="match status" value="2"/>
</dbReference>
<dbReference type="PROSITE" id="PS50294">
    <property type="entry name" value="WD_REPEATS_REGION"/>
    <property type="match status" value="2"/>
</dbReference>
<evidence type="ECO:0000256" key="1">
    <source>
        <dbReference type="PROSITE-ProRule" id="PRU00221"/>
    </source>
</evidence>
<dbReference type="PANTHER" id="PTHR32215:SF0">
    <property type="entry name" value="CILIA- AND FLAGELLA-ASSOCIATED PROTEIN 57"/>
    <property type="match status" value="1"/>
</dbReference>
<dbReference type="SUPFAM" id="SSF50998">
    <property type="entry name" value="Quinoprotein alcohol dehydrogenase-like"/>
    <property type="match status" value="1"/>
</dbReference>
<comment type="caution">
    <text evidence="3">The sequence shown here is derived from an EMBL/GenBank/DDBJ whole genome shotgun (WGS) entry which is preliminary data.</text>
</comment>
<feature type="coiled-coil region" evidence="2">
    <location>
        <begin position="826"/>
        <end position="956"/>
    </location>
</feature>
<feature type="repeat" description="WD" evidence="1">
    <location>
        <begin position="640"/>
        <end position="673"/>
    </location>
</feature>
<dbReference type="Gene3D" id="1.10.287.1490">
    <property type="match status" value="1"/>
</dbReference>
<dbReference type="InterPro" id="IPR052993">
    <property type="entry name" value="CFA-57"/>
</dbReference>
<evidence type="ECO:0008006" key="5">
    <source>
        <dbReference type="Google" id="ProtNLM"/>
    </source>
</evidence>
<dbReference type="InterPro" id="IPR015943">
    <property type="entry name" value="WD40/YVTN_repeat-like_dom_sf"/>
</dbReference>
<organism evidence="3 4">
    <name type="scientific">Heterotrigona itama</name>
    <dbReference type="NCBI Taxonomy" id="395501"/>
    <lineage>
        <taxon>Eukaryota</taxon>
        <taxon>Metazoa</taxon>
        <taxon>Ecdysozoa</taxon>
        <taxon>Arthropoda</taxon>
        <taxon>Hexapoda</taxon>
        <taxon>Insecta</taxon>
        <taxon>Pterygota</taxon>
        <taxon>Neoptera</taxon>
        <taxon>Endopterygota</taxon>
        <taxon>Hymenoptera</taxon>
        <taxon>Apocrita</taxon>
        <taxon>Aculeata</taxon>
        <taxon>Apoidea</taxon>
        <taxon>Anthophila</taxon>
        <taxon>Apidae</taxon>
        <taxon>Heterotrigona</taxon>
    </lineage>
</organism>
<dbReference type="Gene3D" id="2.130.10.10">
    <property type="entry name" value="YVTN repeat-like/Quinoprotein amine dehydrogenase"/>
    <property type="match status" value="2"/>
</dbReference>
<dbReference type="InterPro" id="IPR001680">
    <property type="entry name" value="WD40_rpt"/>
</dbReference>
<feature type="coiled-coil region" evidence="2">
    <location>
        <begin position="1122"/>
        <end position="1156"/>
    </location>
</feature>
<keyword evidence="2" id="KW-0175">Coiled coil</keyword>
<gene>
    <name evidence="3" type="ORF">MHI_LOCUS154209</name>
</gene>
<name>A0A6V7GVR3_9HYME</name>
<keyword evidence="4" id="KW-1185">Reference proteome</keyword>
<dbReference type="Proteomes" id="UP000752696">
    <property type="component" value="Unassembled WGS sequence"/>
</dbReference>